<accession>A0A8T0FT70</accession>
<reference evidence="2" key="1">
    <citation type="journal article" date="2020" name="bioRxiv">
        <title>Chromosome-level reference genome of the European wasp spider Argiope bruennichi: a resource for studies on range expansion and evolutionary adaptation.</title>
        <authorList>
            <person name="Sheffer M.M."/>
            <person name="Hoppe A."/>
            <person name="Krehenwinkel H."/>
            <person name="Uhl G."/>
            <person name="Kuss A.W."/>
            <person name="Jensen L."/>
            <person name="Jensen C."/>
            <person name="Gillespie R.G."/>
            <person name="Hoff K.J."/>
            <person name="Prost S."/>
        </authorList>
    </citation>
    <scope>NUCLEOTIDE SEQUENCE</scope>
</reference>
<protein>
    <submittedName>
        <fullName evidence="2">Uncharacterized protein</fullName>
    </submittedName>
</protein>
<evidence type="ECO:0000256" key="1">
    <source>
        <dbReference type="SAM" id="MobiDB-lite"/>
    </source>
</evidence>
<dbReference type="EMBL" id="JABXBU010000003">
    <property type="protein sequence ID" value="KAF8793505.1"/>
    <property type="molecule type" value="Genomic_DNA"/>
</dbReference>
<feature type="compositionally biased region" description="Basic and acidic residues" evidence="1">
    <location>
        <begin position="163"/>
        <end position="184"/>
    </location>
</feature>
<feature type="region of interest" description="Disordered" evidence="1">
    <location>
        <begin position="163"/>
        <end position="217"/>
    </location>
</feature>
<dbReference type="Proteomes" id="UP000807504">
    <property type="component" value="Unassembled WGS sequence"/>
</dbReference>
<evidence type="ECO:0000313" key="3">
    <source>
        <dbReference type="Proteomes" id="UP000807504"/>
    </source>
</evidence>
<keyword evidence="3" id="KW-1185">Reference proteome</keyword>
<gene>
    <name evidence="2" type="ORF">HNY73_004977</name>
</gene>
<name>A0A8T0FT70_ARGBR</name>
<dbReference type="AlphaFoldDB" id="A0A8T0FT70"/>
<reference evidence="2" key="2">
    <citation type="submission" date="2020-06" db="EMBL/GenBank/DDBJ databases">
        <authorList>
            <person name="Sheffer M."/>
        </authorList>
    </citation>
    <scope>NUCLEOTIDE SEQUENCE</scope>
</reference>
<proteinExistence type="predicted"/>
<evidence type="ECO:0000313" key="2">
    <source>
        <dbReference type="EMBL" id="KAF8793505.1"/>
    </source>
</evidence>
<sequence length="217" mass="25430">MRPRESKLLSQPDRKRLAAPFVQKLAKLNYTNILSLGIKLEFREMTSELLGTWMRRMMSFLPSPPDRSRALLSGGSRVQRSSKWFVRFVQRRNEWLFPKHMRTAQNYPMTPLSKKETDRIKKGQPFHCSSRIHLQRPALHTSNGFLFQQTAFFLERNPKHPLREEAQLSEIETRPHNSSKEKGEQFNPLPPPTFTWMNKISGHPTDHRKTMAGKRAP</sequence>
<comment type="caution">
    <text evidence="2">The sequence shown here is derived from an EMBL/GenBank/DDBJ whole genome shotgun (WGS) entry which is preliminary data.</text>
</comment>
<organism evidence="2 3">
    <name type="scientific">Argiope bruennichi</name>
    <name type="common">Wasp spider</name>
    <name type="synonym">Aranea bruennichi</name>
    <dbReference type="NCBI Taxonomy" id="94029"/>
    <lineage>
        <taxon>Eukaryota</taxon>
        <taxon>Metazoa</taxon>
        <taxon>Ecdysozoa</taxon>
        <taxon>Arthropoda</taxon>
        <taxon>Chelicerata</taxon>
        <taxon>Arachnida</taxon>
        <taxon>Araneae</taxon>
        <taxon>Araneomorphae</taxon>
        <taxon>Entelegynae</taxon>
        <taxon>Araneoidea</taxon>
        <taxon>Araneidae</taxon>
        <taxon>Argiope</taxon>
    </lineage>
</organism>